<accession>A0A316UAZ2</accession>
<name>A0A316UAZ2_9BASI</name>
<evidence type="ECO:0000313" key="2">
    <source>
        <dbReference type="EMBL" id="PWN22386.1"/>
    </source>
</evidence>
<keyword evidence="3" id="KW-1185">Reference proteome</keyword>
<dbReference type="EMBL" id="KZ819323">
    <property type="protein sequence ID" value="PWN22386.1"/>
    <property type="molecule type" value="Genomic_DNA"/>
</dbReference>
<dbReference type="GeneID" id="37011030"/>
<reference evidence="2 3" key="1">
    <citation type="journal article" date="2018" name="Mol. Biol. Evol.">
        <title>Broad Genomic Sampling Reveals a Smut Pathogenic Ancestry of the Fungal Clade Ustilaginomycotina.</title>
        <authorList>
            <person name="Kijpornyongpan T."/>
            <person name="Mondo S.J."/>
            <person name="Barry K."/>
            <person name="Sandor L."/>
            <person name="Lee J."/>
            <person name="Lipzen A."/>
            <person name="Pangilinan J."/>
            <person name="LaButti K."/>
            <person name="Hainaut M."/>
            <person name="Henrissat B."/>
            <person name="Grigoriev I.V."/>
            <person name="Spatafora J.W."/>
            <person name="Aime M.C."/>
        </authorList>
    </citation>
    <scope>NUCLEOTIDE SEQUENCE [LARGE SCALE GENOMIC DNA]</scope>
    <source>
        <strain evidence="2 3">MCA 4718</strain>
    </source>
</reference>
<gene>
    <name evidence="2" type="ORF">BCV69DRAFT_142531</name>
</gene>
<evidence type="ECO:0000256" key="1">
    <source>
        <dbReference type="SAM" id="MobiDB-lite"/>
    </source>
</evidence>
<dbReference type="RefSeq" id="XP_025349546.1">
    <property type="nucleotide sequence ID" value="XM_025489296.1"/>
</dbReference>
<evidence type="ECO:0000313" key="3">
    <source>
        <dbReference type="Proteomes" id="UP000245942"/>
    </source>
</evidence>
<dbReference type="AlphaFoldDB" id="A0A316UAZ2"/>
<sequence>MRLCRRSRSVRPEQRRMMHVMAPRQAGAVFYPRDPPRSAHRRRSSPPPERLLTHLKQEQRADLTAHATDDVDGKTKGRRQSGNVPAWLLRVGGKAARRRKRTPCACQVPLQSGSGEGAEVEAVRPMHACLHPSSSRCCATYAARQALLSTRSGYDRRTSAS</sequence>
<protein>
    <submittedName>
        <fullName evidence="2">Uncharacterized protein</fullName>
    </submittedName>
</protein>
<organism evidence="2 3">
    <name type="scientific">Pseudomicrostroma glucosiphilum</name>
    <dbReference type="NCBI Taxonomy" id="1684307"/>
    <lineage>
        <taxon>Eukaryota</taxon>
        <taxon>Fungi</taxon>
        <taxon>Dikarya</taxon>
        <taxon>Basidiomycota</taxon>
        <taxon>Ustilaginomycotina</taxon>
        <taxon>Exobasidiomycetes</taxon>
        <taxon>Microstromatales</taxon>
        <taxon>Microstromatales incertae sedis</taxon>
        <taxon>Pseudomicrostroma</taxon>
    </lineage>
</organism>
<feature type="region of interest" description="Disordered" evidence="1">
    <location>
        <begin position="23"/>
        <end position="81"/>
    </location>
</feature>
<dbReference type="Proteomes" id="UP000245942">
    <property type="component" value="Unassembled WGS sequence"/>
</dbReference>
<proteinExistence type="predicted"/>
<feature type="compositionally biased region" description="Basic and acidic residues" evidence="1">
    <location>
        <begin position="51"/>
        <end position="75"/>
    </location>
</feature>